<dbReference type="EnsemblPlants" id="AUR62039014-RA">
    <property type="protein sequence ID" value="AUR62039014-RA:cds"/>
    <property type="gene ID" value="AUR62039014"/>
</dbReference>
<keyword evidence="2" id="KW-1185">Reference proteome</keyword>
<accession>A0A803N1S4</accession>
<dbReference type="PANTHER" id="PTHR34835:SF90">
    <property type="entry name" value="AMINOTRANSFERASE-LIKE PLANT MOBILE DOMAIN-CONTAINING PROTEIN"/>
    <property type="match status" value="1"/>
</dbReference>
<organism evidence="1 2">
    <name type="scientific">Chenopodium quinoa</name>
    <name type="common">Quinoa</name>
    <dbReference type="NCBI Taxonomy" id="63459"/>
    <lineage>
        <taxon>Eukaryota</taxon>
        <taxon>Viridiplantae</taxon>
        <taxon>Streptophyta</taxon>
        <taxon>Embryophyta</taxon>
        <taxon>Tracheophyta</taxon>
        <taxon>Spermatophyta</taxon>
        <taxon>Magnoliopsida</taxon>
        <taxon>eudicotyledons</taxon>
        <taxon>Gunneridae</taxon>
        <taxon>Pentapetalae</taxon>
        <taxon>Caryophyllales</taxon>
        <taxon>Chenopodiaceae</taxon>
        <taxon>Chenopodioideae</taxon>
        <taxon>Atripliceae</taxon>
        <taxon>Chenopodium</taxon>
    </lineage>
</organism>
<proteinExistence type="predicted"/>
<reference evidence="1" key="1">
    <citation type="journal article" date="2017" name="Nature">
        <title>The genome of Chenopodium quinoa.</title>
        <authorList>
            <person name="Jarvis D.E."/>
            <person name="Ho Y.S."/>
            <person name="Lightfoot D.J."/>
            <person name="Schmoeckel S.M."/>
            <person name="Li B."/>
            <person name="Borm T.J.A."/>
            <person name="Ohyanagi H."/>
            <person name="Mineta K."/>
            <person name="Michell C.T."/>
            <person name="Saber N."/>
            <person name="Kharbatia N.M."/>
            <person name="Rupper R.R."/>
            <person name="Sharp A.R."/>
            <person name="Dally N."/>
            <person name="Boughton B.A."/>
            <person name="Woo Y.H."/>
            <person name="Gao G."/>
            <person name="Schijlen E.G.W.M."/>
            <person name="Guo X."/>
            <person name="Momin A.A."/>
            <person name="Negrao S."/>
            <person name="Al-Babili S."/>
            <person name="Gehring C."/>
            <person name="Roessner U."/>
            <person name="Jung C."/>
            <person name="Murphy K."/>
            <person name="Arold S.T."/>
            <person name="Gojobori T."/>
            <person name="van der Linden C.G."/>
            <person name="van Loo E.N."/>
            <person name="Jellen E.N."/>
            <person name="Maughan P.J."/>
            <person name="Tester M."/>
        </authorList>
    </citation>
    <scope>NUCLEOTIDE SEQUENCE [LARGE SCALE GENOMIC DNA]</scope>
    <source>
        <strain evidence="1">cv. PI 614886</strain>
    </source>
</reference>
<evidence type="ECO:0000313" key="1">
    <source>
        <dbReference type="EnsemblPlants" id="AUR62039014-RA:cds"/>
    </source>
</evidence>
<dbReference type="PANTHER" id="PTHR34835">
    <property type="entry name" value="OS07G0283600 PROTEIN-RELATED"/>
    <property type="match status" value="1"/>
</dbReference>
<protein>
    <submittedName>
        <fullName evidence="1">Uncharacterized protein</fullName>
    </submittedName>
</protein>
<name>A0A803N1S4_CHEQI</name>
<sequence>MILLRLLCLSARLLVSVSVAGSVQLFLLFCFSLSGPEGCCADPWCVWMLAWLAEFRCRRLLFAHAGSLLVAPFNEDAFLHEGRESIEKEPAADVGSSGATADVVSARPAANVGSAGPGVGSSEVLVGTKVKGKKVEKGLKEKQKIKLEETKSSNEGEDLKSHVYGTLHSRMSPSSIVQVIEKCSDYQLKAIRAIGFGSMEFLKVTQLPLQLGLWLVHHFDANTCSLNIPDSEPFCITEEHVHQVLGLPMGGIEIDKNNFSRDKKVIQQWKKQSKSNSLSIKIGELKEFLKEHNSAGLMFKRNFVVLCVSALMDGKQNVNINSDILTFLSDVDKIKDLNWCNFYTLISLSLRKLEPNEKLQFSKDIIIDKLRLKYTLSIISSEVNTVKPVKQVVQKKKKAEEASDAEES</sequence>
<dbReference type="AlphaFoldDB" id="A0A803N1S4"/>
<dbReference type="Proteomes" id="UP000596660">
    <property type="component" value="Unplaced"/>
</dbReference>
<dbReference type="Gramene" id="AUR62039014-RA">
    <property type="protein sequence ID" value="AUR62039014-RA:cds"/>
    <property type="gene ID" value="AUR62039014"/>
</dbReference>
<evidence type="ECO:0000313" key="2">
    <source>
        <dbReference type="Proteomes" id="UP000596660"/>
    </source>
</evidence>
<reference evidence="1" key="2">
    <citation type="submission" date="2021-03" db="UniProtKB">
        <authorList>
            <consortium name="EnsemblPlants"/>
        </authorList>
    </citation>
    <scope>IDENTIFICATION</scope>
</reference>